<organism evidence="2 3">
    <name type="scientific">Varroa destructor</name>
    <name type="common">Honeybee mite</name>
    <dbReference type="NCBI Taxonomy" id="109461"/>
    <lineage>
        <taxon>Eukaryota</taxon>
        <taxon>Metazoa</taxon>
        <taxon>Ecdysozoa</taxon>
        <taxon>Arthropoda</taxon>
        <taxon>Chelicerata</taxon>
        <taxon>Arachnida</taxon>
        <taxon>Acari</taxon>
        <taxon>Parasitiformes</taxon>
        <taxon>Mesostigmata</taxon>
        <taxon>Gamasina</taxon>
        <taxon>Dermanyssoidea</taxon>
        <taxon>Varroidae</taxon>
        <taxon>Varroa</taxon>
    </lineage>
</organism>
<feature type="transmembrane region" description="Helical" evidence="1">
    <location>
        <begin position="26"/>
        <end position="49"/>
    </location>
</feature>
<keyword evidence="1" id="KW-0812">Transmembrane</keyword>
<keyword evidence="3" id="KW-1185">Reference proteome</keyword>
<evidence type="ECO:0000313" key="3">
    <source>
        <dbReference type="Proteomes" id="UP000594260"/>
    </source>
</evidence>
<accession>A0A7M7JLZ6</accession>
<keyword evidence="1" id="KW-0472">Membrane</keyword>
<dbReference type="AlphaFoldDB" id="A0A7M7JLZ6"/>
<dbReference type="RefSeq" id="XP_022653742.1">
    <property type="nucleotide sequence ID" value="XM_022798007.1"/>
</dbReference>
<protein>
    <submittedName>
        <fullName evidence="2">Uncharacterized protein</fullName>
    </submittedName>
</protein>
<dbReference type="Proteomes" id="UP000594260">
    <property type="component" value="Unplaced"/>
</dbReference>
<dbReference type="InParanoid" id="A0A7M7JLZ6"/>
<dbReference type="EnsemblMetazoa" id="XM_022798007">
    <property type="protein sequence ID" value="XP_022653742"/>
    <property type="gene ID" value="LOC111247285"/>
</dbReference>
<sequence>MGPKIGGTEGMLRHSKNYEEDYEKPVGRFCFFTCLLLGICFISLMAYLVMIRKLRTHVHLDYQHMQVTSSKCIFLLAQRHEQLGKYAFRTTDYTVVPKEPSVFWTNMGDISIRSKILLTDAGQGKGNRAFIISGNDASIIVVIDQHWNRSPSPSFVDDIHKEIGGEQSTRILTTTGNTTFITKFWLRQELFLDGDEVRLRAIVEKADGVRINHPNEWKSNAIIIGPITDKIKWRLSLIGLKDADHKLFAKFASCKYKAQTMF</sequence>
<proteinExistence type="predicted"/>
<keyword evidence="1" id="KW-1133">Transmembrane helix</keyword>
<name>A0A7M7JLZ6_VARDE</name>
<reference evidence="2" key="1">
    <citation type="submission" date="2021-01" db="UniProtKB">
        <authorList>
            <consortium name="EnsemblMetazoa"/>
        </authorList>
    </citation>
    <scope>IDENTIFICATION</scope>
</reference>
<dbReference type="GeneID" id="111247285"/>
<dbReference type="KEGG" id="vde:111247285"/>
<evidence type="ECO:0000256" key="1">
    <source>
        <dbReference type="SAM" id="Phobius"/>
    </source>
</evidence>
<evidence type="ECO:0000313" key="2">
    <source>
        <dbReference type="EnsemblMetazoa" id="XP_022653742"/>
    </source>
</evidence>